<dbReference type="AlphaFoldDB" id="A0A8H3EP83"/>
<protein>
    <submittedName>
        <fullName evidence="1">Uncharacterized protein</fullName>
    </submittedName>
</protein>
<dbReference type="EMBL" id="CAJPDR010000041">
    <property type="protein sequence ID" value="CAF9910261.1"/>
    <property type="molecule type" value="Genomic_DNA"/>
</dbReference>
<proteinExistence type="predicted"/>
<sequence length="132" mass="14683">MLSHCTSKTSMSPSRLARYQMCKADFPSTEVFYGIASGLILIRSLYDELQDMGFETILRLKEAVKEHTDELAKGFAAALGELERIKAEHRTEGAELTRSGGDLVKDWSTLRCYQQTPAARTRCSQGCVRSAS</sequence>
<name>A0A8H3EP83_9LECA</name>
<evidence type="ECO:0000313" key="1">
    <source>
        <dbReference type="EMBL" id="CAF9910261.1"/>
    </source>
</evidence>
<organism evidence="1 2">
    <name type="scientific">Alectoria fallacina</name>
    <dbReference type="NCBI Taxonomy" id="1903189"/>
    <lineage>
        <taxon>Eukaryota</taxon>
        <taxon>Fungi</taxon>
        <taxon>Dikarya</taxon>
        <taxon>Ascomycota</taxon>
        <taxon>Pezizomycotina</taxon>
        <taxon>Lecanoromycetes</taxon>
        <taxon>OSLEUM clade</taxon>
        <taxon>Lecanoromycetidae</taxon>
        <taxon>Lecanorales</taxon>
        <taxon>Lecanorineae</taxon>
        <taxon>Parmeliaceae</taxon>
        <taxon>Alectoria</taxon>
    </lineage>
</organism>
<comment type="caution">
    <text evidence="1">The sequence shown here is derived from an EMBL/GenBank/DDBJ whole genome shotgun (WGS) entry which is preliminary data.</text>
</comment>
<keyword evidence="2" id="KW-1185">Reference proteome</keyword>
<accession>A0A8H3EP83</accession>
<evidence type="ECO:0000313" key="2">
    <source>
        <dbReference type="Proteomes" id="UP000664203"/>
    </source>
</evidence>
<dbReference type="Proteomes" id="UP000664203">
    <property type="component" value="Unassembled WGS sequence"/>
</dbReference>
<reference evidence="1" key="1">
    <citation type="submission" date="2021-03" db="EMBL/GenBank/DDBJ databases">
        <authorList>
            <person name="Tagirdzhanova G."/>
        </authorList>
    </citation>
    <scope>NUCLEOTIDE SEQUENCE</scope>
</reference>
<gene>
    <name evidence="1" type="ORF">ALECFALPRED_006444</name>
</gene>